<reference evidence="1 2" key="1">
    <citation type="submission" date="2021-06" db="EMBL/GenBank/DDBJ databases">
        <title>Caerostris darwini draft genome.</title>
        <authorList>
            <person name="Kono N."/>
            <person name="Arakawa K."/>
        </authorList>
    </citation>
    <scope>NUCLEOTIDE SEQUENCE [LARGE SCALE GENOMIC DNA]</scope>
</reference>
<dbReference type="AlphaFoldDB" id="A0AAV4TW79"/>
<dbReference type="EMBL" id="BPLQ01010412">
    <property type="protein sequence ID" value="GIY50603.1"/>
    <property type="molecule type" value="Genomic_DNA"/>
</dbReference>
<name>A0AAV4TW79_9ARAC</name>
<protein>
    <submittedName>
        <fullName evidence="1">Uncharacterized protein</fullName>
    </submittedName>
</protein>
<organism evidence="1 2">
    <name type="scientific">Caerostris darwini</name>
    <dbReference type="NCBI Taxonomy" id="1538125"/>
    <lineage>
        <taxon>Eukaryota</taxon>
        <taxon>Metazoa</taxon>
        <taxon>Ecdysozoa</taxon>
        <taxon>Arthropoda</taxon>
        <taxon>Chelicerata</taxon>
        <taxon>Arachnida</taxon>
        <taxon>Araneae</taxon>
        <taxon>Araneomorphae</taxon>
        <taxon>Entelegynae</taxon>
        <taxon>Araneoidea</taxon>
        <taxon>Araneidae</taxon>
        <taxon>Caerostris</taxon>
    </lineage>
</organism>
<proteinExistence type="predicted"/>
<sequence length="103" mass="11995">MHIYNELCCKIALDLTTSSQTSFRLKYKPNVIAVSCFGLKLLIYRILPEEDKRELIKRKEKENRCSQDVKIFPDMNKHTSIRSSCLPTNAFRTSQNKQQTSNP</sequence>
<comment type="caution">
    <text evidence="1">The sequence shown here is derived from an EMBL/GenBank/DDBJ whole genome shotgun (WGS) entry which is preliminary data.</text>
</comment>
<evidence type="ECO:0000313" key="2">
    <source>
        <dbReference type="Proteomes" id="UP001054837"/>
    </source>
</evidence>
<keyword evidence="2" id="KW-1185">Reference proteome</keyword>
<evidence type="ECO:0000313" key="1">
    <source>
        <dbReference type="EMBL" id="GIY50603.1"/>
    </source>
</evidence>
<gene>
    <name evidence="1" type="ORF">CDAR_469781</name>
</gene>
<dbReference type="Proteomes" id="UP001054837">
    <property type="component" value="Unassembled WGS sequence"/>
</dbReference>
<accession>A0AAV4TW79</accession>